<sequence>MKKIIIFILIVAAIYFGWKYAPQGIKDKIYGAASYIGLPNISRTSILKPLAPLKDKLAPQDPVLTRAVLIDELAENLDTITENKSPKTAAEKAALESAIQSSNDLIKQLREENPKSSLTGQTLKRVMDAVLPDNAPVCTPANP</sequence>
<dbReference type="EMBL" id="JACOZA010000085">
    <property type="protein sequence ID" value="MBI2097205.1"/>
    <property type="molecule type" value="Genomic_DNA"/>
</dbReference>
<accession>A0A931SDX8</accession>
<evidence type="ECO:0000313" key="2">
    <source>
        <dbReference type="Proteomes" id="UP000724148"/>
    </source>
</evidence>
<proteinExistence type="predicted"/>
<gene>
    <name evidence="1" type="ORF">HYT40_03625</name>
</gene>
<dbReference type="Proteomes" id="UP000724148">
    <property type="component" value="Unassembled WGS sequence"/>
</dbReference>
<protein>
    <submittedName>
        <fullName evidence="1">Uncharacterized protein</fullName>
    </submittedName>
</protein>
<comment type="caution">
    <text evidence="1">The sequence shown here is derived from an EMBL/GenBank/DDBJ whole genome shotgun (WGS) entry which is preliminary data.</text>
</comment>
<name>A0A931SDX8_9BACT</name>
<dbReference type="AlphaFoldDB" id="A0A931SDX8"/>
<evidence type="ECO:0000313" key="1">
    <source>
        <dbReference type="EMBL" id="MBI2097205.1"/>
    </source>
</evidence>
<organism evidence="1 2">
    <name type="scientific">Candidatus Sungiibacteriota bacterium</name>
    <dbReference type="NCBI Taxonomy" id="2750080"/>
    <lineage>
        <taxon>Bacteria</taxon>
        <taxon>Candidatus Sungiibacteriota</taxon>
    </lineage>
</organism>
<reference evidence="1" key="1">
    <citation type="submission" date="2020-07" db="EMBL/GenBank/DDBJ databases">
        <title>Huge and variable diversity of episymbiotic CPR bacteria and DPANN archaea in groundwater ecosystems.</title>
        <authorList>
            <person name="He C.Y."/>
            <person name="Keren R."/>
            <person name="Whittaker M."/>
            <person name="Farag I.F."/>
            <person name="Doudna J."/>
            <person name="Cate J.H.D."/>
            <person name="Banfield J.F."/>
        </authorList>
    </citation>
    <scope>NUCLEOTIDE SEQUENCE</scope>
    <source>
        <strain evidence="1">NC_groundwater_193_Ag_S-0.1um_51_7</strain>
    </source>
</reference>